<evidence type="ECO:0000256" key="1">
    <source>
        <dbReference type="SAM" id="MobiDB-lite"/>
    </source>
</evidence>
<dbReference type="EMBL" id="CH408157">
    <property type="protein sequence ID" value="EDK38930.2"/>
    <property type="molecule type" value="Genomic_DNA"/>
</dbReference>
<feature type="compositionally biased region" description="Polar residues" evidence="1">
    <location>
        <begin position="33"/>
        <end position="45"/>
    </location>
</feature>
<dbReference type="STRING" id="294746.A5DIC7"/>
<dbReference type="OrthoDB" id="4068385at2759"/>
<dbReference type="Pfam" id="PF10863">
    <property type="entry name" value="NOP19"/>
    <property type="match status" value="1"/>
</dbReference>
<evidence type="ECO:0000313" key="2">
    <source>
        <dbReference type="EMBL" id="EDK38930.2"/>
    </source>
</evidence>
<feature type="compositionally biased region" description="Basic residues" evidence="1">
    <location>
        <begin position="136"/>
        <end position="151"/>
    </location>
</feature>
<dbReference type="KEGG" id="pgu:PGUG_03028"/>
<dbReference type="InParanoid" id="A5DIC7"/>
<keyword evidence="3" id="KW-1185">Reference proteome</keyword>
<dbReference type="GO" id="GO:0042274">
    <property type="term" value="P:ribosomal small subunit biogenesis"/>
    <property type="evidence" value="ECO:0007669"/>
    <property type="project" value="InterPro"/>
</dbReference>
<accession>A5DIC7</accession>
<dbReference type="HOGENOM" id="CLU_094334_2_0_1"/>
<dbReference type="AlphaFoldDB" id="A5DIC7"/>
<evidence type="ECO:0000313" key="3">
    <source>
        <dbReference type="Proteomes" id="UP000001997"/>
    </source>
</evidence>
<protein>
    <submittedName>
        <fullName evidence="2">Uncharacterized protein</fullName>
    </submittedName>
</protein>
<dbReference type="RefSeq" id="XP_001485299.2">
    <property type="nucleotide sequence ID" value="XM_001485249.1"/>
</dbReference>
<sequence length="151" mass="17077">MSRRNEIKQKQAIQAQIQLAFSNSEKKAASWLAPSTKNTESNSSYLDLPIVPPGAGLSSLEDSPGNIRDFIESDTTKPDKWRPSKPHQQTKAMAALTNKMRSEKRDKIHKRLSTKPAKPVKREDSDSESDEDRKIRSSRSVKKSNKSKRPF</sequence>
<gene>
    <name evidence="2" type="ORF">PGUG_03028</name>
</gene>
<dbReference type="OMA" id="NNMYRIT"/>
<dbReference type="GeneID" id="5127391"/>
<dbReference type="GO" id="GO:0030686">
    <property type="term" value="C:90S preribosome"/>
    <property type="evidence" value="ECO:0007669"/>
    <property type="project" value="InterPro"/>
</dbReference>
<name>A5DIC7_PICGU</name>
<organism evidence="2 3">
    <name type="scientific">Meyerozyma guilliermondii (strain ATCC 6260 / CBS 566 / DSM 6381 / JCM 1539 / NBRC 10279 / NRRL Y-324)</name>
    <name type="common">Yeast</name>
    <name type="synonym">Candida guilliermondii</name>
    <dbReference type="NCBI Taxonomy" id="294746"/>
    <lineage>
        <taxon>Eukaryota</taxon>
        <taxon>Fungi</taxon>
        <taxon>Dikarya</taxon>
        <taxon>Ascomycota</taxon>
        <taxon>Saccharomycotina</taxon>
        <taxon>Pichiomycetes</taxon>
        <taxon>Debaryomycetaceae</taxon>
        <taxon>Meyerozyma</taxon>
    </lineage>
</organism>
<dbReference type="FunCoup" id="A5DIC7">
    <property type="interactions" value="113"/>
</dbReference>
<dbReference type="VEuPathDB" id="FungiDB:PGUG_03028"/>
<feature type="region of interest" description="Disordered" evidence="1">
    <location>
        <begin position="32"/>
        <end position="151"/>
    </location>
</feature>
<reference evidence="2 3" key="1">
    <citation type="journal article" date="2009" name="Nature">
        <title>Evolution of pathogenicity and sexual reproduction in eight Candida genomes.</title>
        <authorList>
            <person name="Butler G."/>
            <person name="Rasmussen M.D."/>
            <person name="Lin M.F."/>
            <person name="Santos M.A."/>
            <person name="Sakthikumar S."/>
            <person name="Munro C.A."/>
            <person name="Rheinbay E."/>
            <person name="Grabherr M."/>
            <person name="Forche A."/>
            <person name="Reedy J.L."/>
            <person name="Agrafioti I."/>
            <person name="Arnaud M.B."/>
            <person name="Bates S."/>
            <person name="Brown A.J."/>
            <person name="Brunke S."/>
            <person name="Costanzo M.C."/>
            <person name="Fitzpatrick D.A."/>
            <person name="de Groot P.W."/>
            <person name="Harris D."/>
            <person name="Hoyer L.L."/>
            <person name="Hube B."/>
            <person name="Klis F.M."/>
            <person name="Kodira C."/>
            <person name="Lennard N."/>
            <person name="Logue M.E."/>
            <person name="Martin R."/>
            <person name="Neiman A.M."/>
            <person name="Nikolaou E."/>
            <person name="Quail M.A."/>
            <person name="Quinn J."/>
            <person name="Santos M.C."/>
            <person name="Schmitzberger F.F."/>
            <person name="Sherlock G."/>
            <person name="Shah P."/>
            <person name="Silverstein K.A."/>
            <person name="Skrzypek M.S."/>
            <person name="Soll D."/>
            <person name="Staggs R."/>
            <person name="Stansfield I."/>
            <person name="Stumpf M.P."/>
            <person name="Sudbery P.E."/>
            <person name="Srikantha T."/>
            <person name="Zeng Q."/>
            <person name="Berman J."/>
            <person name="Berriman M."/>
            <person name="Heitman J."/>
            <person name="Gow N.A."/>
            <person name="Lorenz M.C."/>
            <person name="Birren B.W."/>
            <person name="Kellis M."/>
            <person name="Cuomo C.A."/>
        </authorList>
    </citation>
    <scope>NUCLEOTIDE SEQUENCE [LARGE SCALE GENOMIC DNA]</scope>
    <source>
        <strain evidence="3">ATCC 6260 / CBS 566 / DSM 6381 / JCM 1539 / NBRC 10279 / NRRL Y-324</strain>
    </source>
</reference>
<dbReference type="Proteomes" id="UP000001997">
    <property type="component" value="Unassembled WGS sequence"/>
</dbReference>
<dbReference type="InterPro" id="IPR022592">
    <property type="entry name" value="Nucleolar_19"/>
</dbReference>
<proteinExistence type="predicted"/>
<dbReference type="eggNOG" id="ENOG502S1GY">
    <property type="taxonomic scope" value="Eukaryota"/>
</dbReference>
<feature type="compositionally biased region" description="Basic and acidic residues" evidence="1">
    <location>
        <begin position="69"/>
        <end position="82"/>
    </location>
</feature>